<evidence type="ECO:0000256" key="6">
    <source>
        <dbReference type="ARBA" id="ARBA00023136"/>
    </source>
</evidence>
<evidence type="ECO:0000256" key="2">
    <source>
        <dbReference type="ARBA" id="ARBA00022448"/>
    </source>
</evidence>
<feature type="domain" description="Potassium channel" evidence="11">
    <location>
        <begin position="409"/>
        <end position="485"/>
    </location>
</feature>
<dbReference type="GO" id="GO:0005886">
    <property type="term" value="C:plasma membrane"/>
    <property type="evidence" value="ECO:0007669"/>
    <property type="project" value="TreeGrafter"/>
</dbReference>
<organism evidence="12 13">
    <name type="scientific">Trichoderma harzianum</name>
    <name type="common">Hypocrea lixii</name>
    <dbReference type="NCBI Taxonomy" id="5544"/>
    <lineage>
        <taxon>Eukaryota</taxon>
        <taxon>Fungi</taxon>
        <taxon>Dikarya</taxon>
        <taxon>Ascomycota</taxon>
        <taxon>Pezizomycotina</taxon>
        <taxon>Sordariomycetes</taxon>
        <taxon>Hypocreomycetidae</taxon>
        <taxon>Hypocreales</taxon>
        <taxon>Hypocreaceae</taxon>
        <taxon>Trichoderma</taxon>
    </lineage>
</organism>
<keyword evidence="7 8" id="KW-0407">Ion channel</keyword>
<evidence type="ECO:0000256" key="4">
    <source>
        <dbReference type="ARBA" id="ARBA00022989"/>
    </source>
</evidence>
<name>A0A2K0TLS9_TRIHA</name>
<gene>
    <name evidence="12" type="ORF">THARTR1_10809</name>
</gene>
<dbReference type="Pfam" id="PF07885">
    <property type="entry name" value="Ion_trans_2"/>
    <property type="match status" value="2"/>
</dbReference>
<dbReference type="Proteomes" id="UP000236290">
    <property type="component" value="Unassembled WGS sequence"/>
</dbReference>
<comment type="subcellular location">
    <subcellularLocation>
        <location evidence="1">Membrane</location>
        <topology evidence="1">Multi-pass membrane protein</topology>
    </subcellularLocation>
</comment>
<feature type="transmembrane region" description="Helical" evidence="10">
    <location>
        <begin position="123"/>
        <end position="146"/>
    </location>
</feature>
<evidence type="ECO:0000256" key="8">
    <source>
        <dbReference type="RuleBase" id="RU003857"/>
    </source>
</evidence>
<dbReference type="SUPFAM" id="SSF81324">
    <property type="entry name" value="Voltage-gated potassium channels"/>
    <property type="match status" value="2"/>
</dbReference>
<keyword evidence="3 8" id="KW-0812">Transmembrane</keyword>
<dbReference type="GO" id="GO:0022841">
    <property type="term" value="F:potassium ion leak channel activity"/>
    <property type="evidence" value="ECO:0007669"/>
    <property type="project" value="TreeGrafter"/>
</dbReference>
<feature type="compositionally biased region" description="Basic and acidic residues" evidence="9">
    <location>
        <begin position="40"/>
        <end position="62"/>
    </location>
</feature>
<protein>
    <recommendedName>
        <fullName evidence="11">Potassium channel domain-containing protein</fullName>
    </recommendedName>
</protein>
<keyword evidence="2 8" id="KW-0813">Transport</keyword>
<evidence type="ECO:0000256" key="3">
    <source>
        <dbReference type="ARBA" id="ARBA00022692"/>
    </source>
</evidence>
<dbReference type="OrthoDB" id="297496at2759"/>
<feature type="compositionally biased region" description="Basic and acidic residues" evidence="9">
    <location>
        <begin position="560"/>
        <end position="578"/>
    </location>
</feature>
<dbReference type="InterPro" id="IPR003280">
    <property type="entry name" value="2pore_dom_K_chnl"/>
</dbReference>
<feature type="compositionally biased region" description="Polar residues" evidence="9">
    <location>
        <begin position="585"/>
        <end position="595"/>
    </location>
</feature>
<feature type="region of interest" description="Disordered" evidence="9">
    <location>
        <begin position="554"/>
        <end position="596"/>
    </location>
</feature>
<evidence type="ECO:0000256" key="10">
    <source>
        <dbReference type="SAM" id="Phobius"/>
    </source>
</evidence>
<feature type="transmembrane region" description="Helical" evidence="10">
    <location>
        <begin position="79"/>
        <end position="103"/>
    </location>
</feature>
<feature type="transmembrane region" description="Helical" evidence="10">
    <location>
        <begin position="432"/>
        <end position="449"/>
    </location>
</feature>
<proteinExistence type="inferred from homology"/>
<evidence type="ECO:0000256" key="9">
    <source>
        <dbReference type="SAM" id="MobiDB-lite"/>
    </source>
</evidence>
<dbReference type="PRINTS" id="PR01333">
    <property type="entry name" value="2POREKCHANEL"/>
</dbReference>
<feature type="transmembrane region" description="Helical" evidence="10">
    <location>
        <begin position="399"/>
        <end position="420"/>
    </location>
</feature>
<feature type="transmembrane region" description="Helical" evidence="10">
    <location>
        <begin position="461"/>
        <end position="481"/>
    </location>
</feature>
<reference evidence="12 13" key="1">
    <citation type="submission" date="2017-02" db="EMBL/GenBank/DDBJ databases">
        <title>Genomes of Trichoderma spp. with biocontrol activity.</title>
        <authorList>
            <person name="Gardiner D."/>
            <person name="Kazan K."/>
            <person name="Vos C."/>
            <person name="Harvey P."/>
        </authorList>
    </citation>
    <scope>NUCLEOTIDE SEQUENCE [LARGE SCALE GENOMIC DNA]</scope>
    <source>
        <strain evidence="12 13">Tr1</strain>
    </source>
</reference>
<evidence type="ECO:0000259" key="11">
    <source>
        <dbReference type="Pfam" id="PF07885"/>
    </source>
</evidence>
<dbReference type="EMBL" id="MTYI01000271">
    <property type="protein sequence ID" value="PNP46487.1"/>
    <property type="molecule type" value="Genomic_DNA"/>
</dbReference>
<evidence type="ECO:0000256" key="5">
    <source>
        <dbReference type="ARBA" id="ARBA00023065"/>
    </source>
</evidence>
<dbReference type="InterPro" id="IPR013099">
    <property type="entry name" value="K_chnl_dom"/>
</dbReference>
<feature type="domain" description="Potassium channel" evidence="11">
    <location>
        <begin position="247"/>
        <end position="314"/>
    </location>
</feature>
<feature type="transmembrane region" description="Helical" evidence="10">
    <location>
        <begin position="296"/>
        <end position="317"/>
    </location>
</feature>
<keyword evidence="6 10" id="KW-0472">Membrane</keyword>
<dbReference type="GO" id="GO:0015271">
    <property type="term" value="F:outward rectifier potassium channel activity"/>
    <property type="evidence" value="ECO:0007669"/>
    <property type="project" value="TreeGrafter"/>
</dbReference>
<comment type="caution">
    <text evidence="12">The sequence shown here is derived from an EMBL/GenBank/DDBJ whole genome shotgun (WGS) entry which is preliminary data.</text>
</comment>
<keyword evidence="5 8" id="KW-0406">Ion transport</keyword>
<comment type="similarity">
    <text evidence="8">Belongs to the two pore domain potassium channel (TC 1.A.1.8) family.</text>
</comment>
<feature type="transmembrane region" description="Helical" evidence="10">
    <location>
        <begin position="199"/>
        <end position="220"/>
    </location>
</feature>
<keyword evidence="4 10" id="KW-1133">Transmembrane helix</keyword>
<dbReference type="Gene3D" id="1.10.287.70">
    <property type="match status" value="2"/>
</dbReference>
<accession>A0A2K0TLS9</accession>
<evidence type="ECO:0000256" key="7">
    <source>
        <dbReference type="ARBA" id="ARBA00023303"/>
    </source>
</evidence>
<evidence type="ECO:0000313" key="13">
    <source>
        <dbReference type="Proteomes" id="UP000236290"/>
    </source>
</evidence>
<dbReference type="PANTHER" id="PTHR11003:SF301">
    <property type="entry name" value="POTASSIUM CHANNEL PROTEIN"/>
    <property type="match status" value="1"/>
</dbReference>
<sequence length="737" mass="84067">MSPPPRNRRNGAVGKDHDLEAQFGETFSHDKARNRANGVVREDRHPNAHSDEPFHRGKPKIENDNCHLQPTRWWFLSSVFPMIAGTIGPIASAFSICALVSPWRQHFIQGGDPDSAPYIPDPALTAVNAVQLGIALISNFFLLFNMARRIRFGIAQPITIVGWYFSAIVLICLLCTGAGPLVEDLPFPRDEMIWSQSFYYGIWAAILYFIVATLMSITFWGAYSGHYPKDFILTLSQRTLMLQTISVLIYLHVGAVVFSNIEGWRYLDAVYWADVTLFTVGFGDFTPTTNLAKALMIPYAIVGIISLGLVIGSVRGLTLEGGKRRLLARMEEKKRRRTVRSITRKGNDDILEPIQEEPGLPLTPTDKSIKSINTEYERRKAEFALMRKIQAMTSTRRKWMALAMSVMVWLVFWLVGAVVFMEAEKRYQNWTYFDAFYFCFIAWTTIGYGDFTPVSNAGKSFFVFWSLMALPTITVLISHAGDTVVKIIKDSTIRLGNVTILPGEESYMASLKHLISRMTLGKFFQAHYETTDPLIVESKRNHLQRLANIMDQLEEEDLSEQEREDERQDEREEQEVSRGRPANVRQASQASSFTSKVRRSLSRLRSAHQKIPTGADLHFLLISEIRAVASHLKESKNHHYDFDEWAWYLKLIGEDEHSPYTHTKAKIKAKKHNNNSPEGSANEELVKWSWVGHRSPLMGSQGESEWILEKLTDRLQECLSAESRRQRGQRRDSRAHI</sequence>
<dbReference type="AlphaFoldDB" id="A0A2K0TLS9"/>
<feature type="transmembrane region" description="Helical" evidence="10">
    <location>
        <begin position="158"/>
        <end position="179"/>
    </location>
</feature>
<feature type="transmembrane region" description="Helical" evidence="10">
    <location>
        <begin position="240"/>
        <end position="261"/>
    </location>
</feature>
<evidence type="ECO:0000313" key="12">
    <source>
        <dbReference type="EMBL" id="PNP46487.1"/>
    </source>
</evidence>
<dbReference type="PANTHER" id="PTHR11003">
    <property type="entry name" value="POTASSIUM CHANNEL, SUBFAMILY K"/>
    <property type="match status" value="1"/>
</dbReference>
<feature type="region of interest" description="Disordered" evidence="9">
    <location>
        <begin position="1"/>
        <end position="62"/>
    </location>
</feature>
<evidence type="ECO:0000256" key="1">
    <source>
        <dbReference type="ARBA" id="ARBA00004141"/>
    </source>
</evidence>
<dbReference type="GO" id="GO:0030322">
    <property type="term" value="P:stabilization of membrane potential"/>
    <property type="evidence" value="ECO:0007669"/>
    <property type="project" value="TreeGrafter"/>
</dbReference>